<organism evidence="2 3">
    <name type="scientific">Parascaris univalens</name>
    <name type="common">Nematode worm</name>
    <dbReference type="NCBI Taxonomy" id="6257"/>
    <lineage>
        <taxon>Eukaryota</taxon>
        <taxon>Metazoa</taxon>
        <taxon>Ecdysozoa</taxon>
        <taxon>Nematoda</taxon>
        <taxon>Chromadorea</taxon>
        <taxon>Rhabditida</taxon>
        <taxon>Spirurina</taxon>
        <taxon>Ascaridomorpha</taxon>
        <taxon>Ascaridoidea</taxon>
        <taxon>Ascarididae</taxon>
        <taxon>Parascaris</taxon>
    </lineage>
</organism>
<dbReference type="GO" id="GO:0006508">
    <property type="term" value="P:proteolysis"/>
    <property type="evidence" value="ECO:0007669"/>
    <property type="project" value="InterPro"/>
</dbReference>
<keyword evidence="2" id="KW-1185">Reference proteome</keyword>
<accession>A0A915C542</accession>
<reference evidence="3" key="1">
    <citation type="submission" date="2022-11" db="UniProtKB">
        <authorList>
            <consortium name="WormBaseParasite"/>
        </authorList>
    </citation>
    <scope>IDENTIFICATION</scope>
</reference>
<dbReference type="Gene3D" id="2.140.10.30">
    <property type="entry name" value="Dipeptidylpeptidase IV, N-terminal domain"/>
    <property type="match status" value="1"/>
</dbReference>
<dbReference type="PANTHER" id="PTHR11731:SF202">
    <property type="entry name" value="DIPEPTIDYL PEPTIDASE FAMILY MEMBER 2"/>
    <property type="match status" value="1"/>
</dbReference>
<dbReference type="Pfam" id="PF00930">
    <property type="entry name" value="DPPIV_N"/>
    <property type="match status" value="1"/>
</dbReference>
<sequence length="141" mass="16192">MVEAPHLKNYQPVGPRATGDEPLQLFEWNPQMGAKDFVFVYESNIYYQADALQPGSALPITFTGDAFSYNGITDWLYEEEIFSSSKAVWWSPSGKYLAYASFDDRSVDRVMQVQPINRSFRYGFGRSNITSPIKWTLQLRL</sequence>
<dbReference type="AlphaFoldDB" id="A0A915C542"/>
<dbReference type="InterPro" id="IPR002469">
    <property type="entry name" value="Peptidase_S9B_N"/>
</dbReference>
<dbReference type="WBParaSite" id="PgR086X_g006_t08">
    <property type="protein sequence ID" value="PgR086X_g006_t08"/>
    <property type="gene ID" value="PgR086X_g006"/>
</dbReference>
<name>A0A915C542_PARUN</name>
<feature type="domain" description="Dipeptidylpeptidase IV N-terminal" evidence="1">
    <location>
        <begin position="16"/>
        <end position="117"/>
    </location>
</feature>
<dbReference type="Proteomes" id="UP000887569">
    <property type="component" value="Unplaced"/>
</dbReference>
<dbReference type="PANTHER" id="PTHR11731">
    <property type="entry name" value="PROTEASE FAMILY S9B,C DIPEPTIDYL-PEPTIDASE IV-RELATED"/>
    <property type="match status" value="1"/>
</dbReference>
<dbReference type="GO" id="GO:0008239">
    <property type="term" value="F:dipeptidyl-peptidase activity"/>
    <property type="evidence" value="ECO:0007669"/>
    <property type="project" value="TreeGrafter"/>
</dbReference>
<evidence type="ECO:0000313" key="3">
    <source>
        <dbReference type="WBParaSite" id="PgR086X_g006_t08"/>
    </source>
</evidence>
<protein>
    <submittedName>
        <fullName evidence="3">Dipeptidylpeptidase IV N-terminal domain-containing protein</fullName>
    </submittedName>
</protein>
<evidence type="ECO:0000259" key="1">
    <source>
        <dbReference type="Pfam" id="PF00930"/>
    </source>
</evidence>
<evidence type="ECO:0000313" key="2">
    <source>
        <dbReference type="Proteomes" id="UP000887569"/>
    </source>
</evidence>
<dbReference type="SUPFAM" id="SSF82171">
    <property type="entry name" value="DPP6 N-terminal domain-like"/>
    <property type="match status" value="1"/>
</dbReference>
<proteinExistence type="predicted"/>
<dbReference type="InterPro" id="IPR050278">
    <property type="entry name" value="Serine_Prot_S9B/DPPIV"/>
</dbReference>
<dbReference type="GO" id="GO:0005886">
    <property type="term" value="C:plasma membrane"/>
    <property type="evidence" value="ECO:0007669"/>
    <property type="project" value="TreeGrafter"/>
</dbReference>